<dbReference type="Proteomes" id="UP000053660">
    <property type="component" value="Unassembled WGS sequence"/>
</dbReference>
<name>A0A0B1SU82_OESDE</name>
<protein>
    <submittedName>
        <fullName evidence="2">Uncharacterized protein</fullName>
    </submittedName>
</protein>
<feature type="transmembrane region" description="Helical" evidence="1">
    <location>
        <begin position="41"/>
        <end position="59"/>
    </location>
</feature>
<evidence type="ECO:0000313" key="2">
    <source>
        <dbReference type="EMBL" id="KHJ86740.1"/>
    </source>
</evidence>
<gene>
    <name evidence="2" type="ORF">OESDEN_13500</name>
</gene>
<keyword evidence="1" id="KW-0472">Membrane</keyword>
<feature type="transmembrane region" description="Helical" evidence="1">
    <location>
        <begin position="12"/>
        <end position="29"/>
    </location>
</feature>
<feature type="transmembrane region" description="Helical" evidence="1">
    <location>
        <begin position="95"/>
        <end position="116"/>
    </location>
</feature>
<evidence type="ECO:0000313" key="3">
    <source>
        <dbReference type="Proteomes" id="UP000053660"/>
    </source>
</evidence>
<sequence>MRAGEEQSKILFMPYTIYCIVACSMLLAIGIAQTARDRQSWYMLLAGVAAVVVSILGVVTRNSLFYKILMGLSLALSILAITNIILLIKAEKFEVTFGSIMHIVLGILFICCRFFFNT</sequence>
<evidence type="ECO:0000256" key="1">
    <source>
        <dbReference type="SAM" id="Phobius"/>
    </source>
</evidence>
<keyword evidence="3" id="KW-1185">Reference proteome</keyword>
<proteinExistence type="predicted"/>
<organism evidence="2 3">
    <name type="scientific">Oesophagostomum dentatum</name>
    <name type="common">Nodular worm</name>
    <dbReference type="NCBI Taxonomy" id="61180"/>
    <lineage>
        <taxon>Eukaryota</taxon>
        <taxon>Metazoa</taxon>
        <taxon>Ecdysozoa</taxon>
        <taxon>Nematoda</taxon>
        <taxon>Chromadorea</taxon>
        <taxon>Rhabditida</taxon>
        <taxon>Rhabditina</taxon>
        <taxon>Rhabditomorpha</taxon>
        <taxon>Strongyloidea</taxon>
        <taxon>Strongylidae</taxon>
        <taxon>Oesophagostomum</taxon>
    </lineage>
</organism>
<keyword evidence="1" id="KW-0812">Transmembrane</keyword>
<dbReference type="AlphaFoldDB" id="A0A0B1SU82"/>
<keyword evidence="1" id="KW-1133">Transmembrane helix</keyword>
<dbReference type="EMBL" id="KN559531">
    <property type="protein sequence ID" value="KHJ86740.1"/>
    <property type="molecule type" value="Genomic_DNA"/>
</dbReference>
<feature type="transmembrane region" description="Helical" evidence="1">
    <location>
        <begin position="65"/>
        <end position="88"/>
    </location>
</feature>
<reference evidence="2 3" key="1">
    <citation type="submission" date="2014-03" db="EMBL/GenBank/DDBJ databases">
        <title>Draft genome of the hookworm Oesophagostomum dentatum.</title>
        <authorList>
            <person name="Mitreva M."/>
        </authorList>
    </citation>
    <scope>NUCLEOTIDE SEQUENCE [LARGE SCALE GENOMIC DNA]</scope>
    <source>
        <strain evidence="2 3">OD-Hann</strain>
    </source>
</reference>
<accession>A0A0B1SU82</accession>